<keyword evidence="1" id="KW-0812">Transmembrane</keyword>
<proteinExistence type="predicted"/>
<name>A0A0R2NIV3_9LACO</name>
<accession>A0A0R2NIV3</accession>
<feature type="transmembrane region" description="Helical" evidence="1">
    <location>
        <begin position="12"/>
        <end position="29"/>
    </location>
</feature>
<sequence length="186" mass="20158">MYARQTGGGWKFLTFIAVLSLIVTGFATYKLPFWSFNKTASSESSSTATSTSASSSSAKLDSSSAVFNEGSQKKAAATTKLKEDSILKQLKTNYKDMGTITLDRTSKTFTVTPTNAKYVKSLKIIKKYPSKNTKAITTITDNLESLSTSLKKNLASGYTIRLLEPGTTDTTLISVKDGKVVTNNFK</sequence>
<dbReference type="Proteomes" id="UP000050920">
    <property type="component" value="Unassembled WGS sequence"/>
</dbReference>
<keyword evidence="1" id="KW-1133">Transmembrane helix</keyword>
<evidence type="ECO:0000256" key="1">
    <source>
        <dbReference type="SAM" id="Phobius"/>
    </source>
</evidence>
<protein>
    <submittedName>
        <fullName evidence="2">Uncharacterized protein</fullName>
    </submittedName>
</protein>
<reference evidence="2 3" key="1">
    <citation type="journal article" date="2015" name="Genome Announc.">
        <title>Expanding the biotechnology potential of lactobacilli through comparative genomics of 213 strains and associated genera.</title>
        <authorList>
            <person name="Sun Z."/>
            <person name="Harris H.M."/>
            <person name="McCann A."/>
            <person name="Guo C."/>
            <person name="Argimon S."/>
            <person name="Zhang W."/>
            <person name="Yang X."/>
            <person name="Jeffery I.B."/>
            <person name="Cooney J.C."/>
            <person name="Kagawa T.F."/>
            <person name="Liu W."/>
            <person name="Song Y."/>
            <person name="Salvetti E."/>
            <person name="Wrobel A."/>
            <person name="Rasinkangas P."/>
            <person name="Parkhill J."/>
            <person name="Rea M.C."/>
            <person name="O'Sullivan O."/>
            <person name="Ritari J."/>
            <person name="Douillard F.P."/>
            <person name="Paul Ross R."/>
            <person name="Yang R."/>
            <person name="Briner A.E."/>
            <person name="Felis G.E."/>
            <person name="de Vos W.M."/>
            <person name="Barrangou R."/>
            <person name="Klaenhammer T.R."/>
            <person name="Caufield P.W."/>
            <person name="Cui Y."/>
            <person name="Zhang H."/>
            <person name="O'Toole P.W."/>
        </authorList>
    </citation>
    <scope>NUCLEOTIDE SEQUENCE [LARGE SCALE GENOMIC DNA]</scope>
    <source>
        <strain evidence="2 3">DSM 21115</strain>
    </source>
</reference>
<organism evidence="2 3">
    <name type="scientific">Lactiplantibacillus fabifermentans DSM 21115</name>
    <dbReference type="NCBI Taxonomy" id="1413187"/>
    <lineage>
        <taxon>Bacteria</taxon>
        <taxon>Bacillati</taxon>
        <taxon>Bacillota</taxon>
        <taxon>Bacilli</taxon>
        <taxon>Lactobacillales</taxon>
        <taxon>Lactobacillaceae</taxon>
        <taxon>Lactiplantibacillus</taxon>
    </lineage>
</organism>
<keyword evidence="3" id="KW-1185">Reference proteome</keyword>
<dbReference type="EMBL" id="AYGX02000144">
    <property type="protein sequence ID" value="KRO25726.1"/>
    <property type="molecule type" value="Genomic_DNA"/>
</dbReference>
<keyword evidence="1" id="KW-0472">Membrane</keyword>
<comment type="caution">
    <text evidence="2">The sequence shown here is derived from an EMBL/GenBank/DDBJ whole genome shotgun (WGS) entry which is preliminary data.</text>
</comment>
<dbReference type="AlphaFoldDB" id="A0A0R2NIV3"/>
<evidence type="ECO:0000313" key="2">
    <source>
        <dbReference type="EMBL" id="KRO25726.1"/>
    </source>
</evidence>
<gene>
    <name evidence="2" type="ORF">DY78_GL001177</name>
</gene>
<evidence type="ECO:0000313" key="3">
    <source>
        <dbReference type="Proteomes" id="UP000050920"/>
    </source>
</evidence>